<dbReference type="Proteomes" id="UP001348397">
    <property type="component" value="Unassembled WGS sequence"/>
</dbReference>
<keyword evidence="2" id="KW-1185">Reference proteome</keyword>
<protein>
    <submittedName>
        <fullName evidence="1">Uncharacterized protein</fullName>
    </submittedName>
</protein>
<sequence>MAVIGLPGDVSELDAEETATSAKTFKTNPVIRPSDEELNQLDGLIK</sequence>
<name>A0ABU6HYF7_9FLAO</name>
<gene>
    <name evidence="1" type="ORF">SOP96_14945</name>
</gene>
<accession>A0ABU6HYF7</accession>
<evidence type="ECO:0000313" key="2">
    <source>
        <dbReference type="Proteomes" id="UP001348397"/>
    </source>
</evidence>
<reference evidence="1 2" key="1">
    <citation type="submission" date="2024-01" db="EMBL/GenBank/DDBJ databases">
        <title>Chryseobacterium sp. T9W2-O.</title>
        <authorList>
            <person name="Maltman C."/>
        </authorList>
    </citation>
    <scope>NUCLEOTIDE SEQUENCE [LARGE SCALE GENOMIC DNA]</scope>
    <source>
        <strain evidence="1 2">T9W2-O</strain>
    </source>
</reference>
<proteinExistence type="predicted"/>
<evidence type="ECO:0000313" key="1">
    <source>
        <dbReference type="EMBL" id="MEC3877012.1"/>
    </source>
</evidence>
<comment type="caution">
    <text evidence="1">The sequence shown here is derived from an EMBL/GenBank/DDBJ whole genome shotgun (WGS) entry which is preliminary data.</text>
</comment>
<dbReference type="RefSeq" id="WP_326321725.1">
    <property type="nucleotide sequence ID" value="NZ_JAYLAA010000048.1"/>
</dbReference>
<organism evidence="1 2">
    <name type="scientific">Chryseobacterium salviniae</name>
    <dbReference type="NCBI Taxonomy" id="3101750"/>
    <lineage>
        <taxon>Bacteria</taxon>
        <taxon>Pseudomonadati</taxon>
        <taxon>Bacteroidota</taxon>
        <taxon>Flavobacteriia</taxon>
        <taxon>Flavobacteriales</taxon>
        <taxon>Weeksellaceae</taxon>
        <taxon>Chryseobacterium group</taxon>
        <taxon>Chryseobacterium</taxon>
    </lineage>
</organism>
<dbReference type="EMBL" id="JAYLAA010000048">
    <property type="protein sequence ID" value="MEC3877012.1"/>
    <property type="molecule type" value="Genomic_DNA"/>
</dbReference>